<accession>D0A2V0</accession>
<evidence type="ECO:0000256" key="1">
    <source>
        <dbReference type="SAM" id="SignalP"/>
    </source>
</evidence>
<evidence type="ECO:0000313" key="3">
    <source>
        <dbReference type="Proteomes" id="UP000002316"/>
    </source>
</evidence>
<protein>
    <recommendedName>
        <fullName evidence="4">T. brucei spp.-specific protein</fullName>
    </recommendedName>
</protein>
<proteinExistence type="predicted"/>
<dbReference type="RefSeq" id="XP_011777858.1">
    <property type="nucleotide sequence ID" value="XM_011779556.1"/>
</dbReference>
<evidence type="ECO:0000313" key="2">
    <source>
        <dbReference type="EMBL" id="CBH15594.1"/>
    </source>
</evidence>
<organism evidence="2 3">
    <name type="scientific">Trypanosoma brucei gambiense (strain MHOM/CI/86/DAL972)</name>
    <dbReference type="NCBI Taxonomy" id="679716"/>
    <lineage>
        <taxon>Eukaryota</taxon>
        <taxon>Discoba</taxon>
        <taxon>Euglenozoa</taxon>
        <taxon>Kinetoplastea</taxon>
        <taxon>Metakinetoplastina</taxon>
        <taxon>Trypanosomatida</taxon>
        <taxon>Trypanosomatidae</taxon>
        <taxon>Trypanosoma</taxon>
    </lineage>
</organism>
<dbReference type="GeneID" id="23865782"/>
<feature type="signal peptide" evidence="1">
    <location>
        <begin position="1"/>
        <end position="16"/>
    </location>
</feature>
<sequence>MRQFFIVLFFVCFTRGLPVLSVPCRNINRAPHRSAPQLHTTRRPFRSYIFFVVLQRKASPRELFVLGSPRKKWPDAKTLKIYVFSLITLQKSGLNVSFFFFESPPIRPLLTSRGRRVSDTFSTSLSQIFLNLKC</sequence>
<dbReference type="AlphaFoldDB" id="D0A2V0"/>
<gene>
    <name evidence="2" type="ORF">TbgDal_X6800</name>
</gene>
<keyword evidence="1" id="KW-0732">Signal</keyword>
<reference evidence="3" key="1">
    <citation type="journal article" date="2010" name="PLoS Negl. Trop. Dis.">
        <title>The genome sequence of Trypanosoma brucei gambiense, causative agent of chronic human african trypanosomiasis.</title>
        <authorList>
            <person name="Jackson A.P."/>
            <person name="Sanders M."/>
            <person name="Berry A."/>
            <person name="McQuillan J."/>
            <person name="Aslett M.A."/>
            <person name="Quail M.A."/>
            <person name="Chukualim B."/>
            <person name="Capewell P."/>
            <person name="MacLeod A."/>
            <person name="Melville S.E."/>
            <person name="Gibson W."/>
            <person name="Barry J.D."/>
            <person name="Berriman M."/>
            <person name="Hertz-Fowler C."/>
        </authorList>
    </citation>
    <scope>NUCLEOTIDE SEQUENCE [LARGE SCALE GENOMIC DNA]</scope>
    <source>
        <strain evidence="3">MHOM/CI/86/DAL972</strain>
    </source>
</reference>
<dbReference type="EMBL" id="FN554973">
    <property type="protein sequence ID" value="CBH15594.1"/>
    <property type="molecule type" value="Genomic_DNA"/>
</dbReference>
<feature type="chain" id="PRO_5003005950" description="T. brucei spp.-specific protein" evidence="1">
    <location>
        <begin position="17"/>
        <end position="134"/>
    </location>
</feature>
<name>D0A2V0_TRYB9</name>
<dbReference type="Proteomes" id="UP000002316">
    <property type="component" value="Chromosome 10"/>
</dbReference>
<evidence type="ECO:0008006" key="4">
    <source>
        <dbReference type="Google" id="ProtNLM"/>
    </source>
</evidence>
<dbReference type="KEGG" id="tbg:TbgDal_X6800"/>